<feature type="compositionally biased region" description="Basic and acidic residues" evidence="1">
    <location>
        <begin position="222"/>
        <end position="232"/>
    </location>
</feature>
<reference evidence="3" key="2">
    <citation type="submission" date="2024-10" db="UniProtKB">
        <authorList>
            <consortium name="EnsemblProtists"/>
        </authorList>
    </citation>
    <scope>IDENTIFICATION</scope>
</reference>
<dbReference type="eggNOG" id="ENOG502SZAC">
    <property type="taxonomic scope" value="Eukaryota"/>
</dbReference>
<dbReference type="GO" id="GO:0003676">
    <property type="term" value="F:nucleic acid binding"/>
    <property type="evidence" value="ECO:0007669"/>
    <property type="project" value="InterPro"/>
</dbReference>
<evidence type="ECO:0000259" key="2">
    <source>
        <dbReference type="PROSITE" id="PS50967"/>
    </source>
</evidence>
<dbReference type="GO" id="GO:0000166">
    <property type="term" value="F:nucleotide binding"/>
    <property type="evidence" value="ECO:0007669"/>
    <property type="project" value="InterPro"/>
</dbReference>
<dbReference type="RefSeq" id="XP_005789084.1">
    <property type="nucleotide sequence ID" value="XM_005789027.1"/>
</dbReference>
<dbReference type="HOGENOM" id="CLU_659617_0_0_1"/>
<proteinExistence type="predicted"/>
<dbReference type="InterPro" id="IPR002121">
    <property type="entry name" value="HRDC_dom"/>
</dbReference>
<dbReference type="EnsemblProtists" id="EOD36655">
    <property type="protein sequence ID" value="EOD36655"/>
    <property type="gene ID" value="EMIHUDRAFT_110126"/>
</dbReference>
<sequence length="417" mass="43402">MELQHPSDLSAYELERLDNIKRNAAVLASLGLADGSGLGSSPSARPIKRRKPAQVRPLAAPERRSSRLVDGAKAPDFYIANETASGRVTVGGDARALQQATQTATAAAGADSMDPLTLFGLGAMPEGEDDLLESERAAFASLRDAKRAKASELGIEGYKIAQHRSLAEVVRRCPTEVEALRACWGFGGSGVRVDKYGAMFLEALMPHVPRLRRAHAAAKAEYEAAEEAKGSEEGEAGGDGAEGGGGEAGEGRGGADSALIAATHARAEELGEGYVWSIAPARSVCEMAAGEAAGEAAAHLSVAVSGPEVSRPEREGSSVGQRRVRATPEAASGQRESKWRRGNKHAASAWDAALSAMQSVDPDDGEVAAVAAAAEEEEEGGARKVRGRGTPGSKPRAVDCDSRRTTRAASKKCKSRV</sequence>
<dbReference type="KEGG" id="ehx:EMIHUDRAFT_110126"/>
<dbReference type="SUPFAM" id="SSF47819">
    <property type="entry name" value="HRDC-like"/>
    <property type="match status" value="1"/>
</dbReference>
<reference evidence="4" key="1">
    <citation type="journal article" date="2013" name="Nature">
        <title>Pan genome of the phytoplankton Emiliania underpins its global distribution.</title>
        <authorList>
            <person name="Read B.A."/>
            <person name="Kegel J."/>
            <person name="Klute M.J."/>
            <person name="Kuo A."/>
            <person name="Lefebvre S.C."/>
            <person name="Maumus F."/>
            <person name="Mayer C."/>
            <person name="Miller J."/>
            <person name="Monier A."/>
            <person name="Salamov A."/>
            <person name="Young J."/>
            <person name="Aguilar M."/>
            <person name="Claverie J.M."/>
            <person name="Frickenhaus S."/>
            <person name="Gonzalez K."/>
            <person name="Herman E.K."/>
            <person name="Lin Y.C."/>
            <person name="Napier J."/>
            <person name="Ogata H."/>
            <person name="Sarno A.F."/>
            <person name="Shmutz J."/>
            <person name="Schroeder D."/>
            <person name="de Vargas C."/>
            <person name="Verret F."/>
            <person name="von Dassow P."/>
            <person name="Valentin K."/>
            <person name="Van de Peer Y."/>
            <person name="Wheeler G."/>
            <person name="Dacks J.B."/>
            <person name="Delwiche C.F."/>
            <person name="Dyhrman S.T."/>
            <person name="Glockner G."/>
            <person name="John U."/>
            <person name="Richards T."/>
            <person name="Worden A.Z."/>
            <person name="Zhang X."/>
            <person name="Grigoriev I.V."/>
            <person name="Allen A.E."/>
            <person name="Bidle K."/>
            <person name="Borodovsky M."/>
            <person name="Bowler C."/>
            <person name="Brownlee C."/>
            <person name="Cock J.M."/>
            <person name="Elias M."/>
            <person name="Gladyshev V.N."/>
            <person name="Groth M."/>
            <person name="Guda C."/>
            <person name="Hadaegh A."/>
            <person name="Iglesias-Rodriguez M.D."/>
            <person name="Jenkins J."/>
            <person name="Jones B.M."/>
            <person name="Lawson T."/>
            <person name="Leese F."/>
            <person name="Lindquist E."/>
            <person name="Lobanov A."/>
            <person name="Lomsadze A."/>
            <person name="Malik S.B."/>
            <person name="Marsh M.E."/>
            <person name="Mackinder L."/>
            <person name="Mock T."/>
            <person name="Mueller-Roeber B."/>
            <person name="Pagarete A."/>
            <person name="Parker M."/>
            <person name="Probert I."/>
            <person name="Quesneville H."/>
            <person name="Raines C."/>
            <person name="Rensing S.A."/>
            <person name="Riano-Pachon D.M."/>
            <person name="Richier S."/>
            <person name="Rokitta S."/>
            <person name="Shiraiwa Y."/>
            <person name="Soanes D.M."/>
            <person name="van der Giezen M."/>
            <person name="Wahlund T.M."/>
            <person name="Williams B."/>
            <person name="Wilson W."/>
            <person name="Wolfe G."/>
            <person name="Wurch L.L."/>
        </authorList>
    </citation>
    <scope>NUCLEOTIDE SEQUENCE</scope>
</reference>
<dbReference type="InterPro" id="IPR010997">
    <property type="entry name" value="HRDC-like_sf"/>
</dbReference>
<evidence type="ECO:0000313" key="4">
    <source>
        <dbReference type="Proteomes" id="UP000013827"/>
    </source>
</evidence>
<dbReference type="InterPro" id="IPR044876">
    <property type="entry name" value="HRDC_dom_sf"/>
</dbReference>
<evidence type="ECO:0000256" key="1">
    <source>
        <dbReference type="SAM" id="MobiDB-lite"/>
    </source>
</evidence>
<feature type="region of interest" description="Disordered" evidence="1">
    <location>
        <begin position="358"/>
        <end position="417"/>
    </location>
</feature>
<name>A0A0D3KLM0_EMIH1</name>
<dbReference type="PROSITE" id="PS50967">
    <property type="entry name" value="HRDC"/>
    <property type="match status" value="1"/>
</dbReference>
<dbReference type="GeneID" id="17281925"/>
<dbReference type="AlphaFoldDB" id="A0A0D3KLM0"/>
<feature type="domain" description="HRDC" evidence="2">
    <location>
        <begin position="132"/>
        <end position="214"/>
    </location>
</feature>
<organism evidence="3 4">
    <name type="scientific">Emiliania huxleyi (strain CCMP1516)</name>
    <dbReference type="NCBI Taxonomy" id="280463"/>
    <lineage>
        <taxon>Eukaryota</taxon>
        <taxon>Haptista</taxon>
        <taxon>Haptophyta</taxon>
        <taxon>Prymnesiophyceae</taxon>
        <taxon>Isochrysidales</taxon>
        <taxon>Noelaerhabdaceae</taxon>
        <taxon>Emiliania</taxon>
    </lineage>
</organism>
<dbReference type="PaxDb" id="2903-EOD36655"/>
<feature type="region of interest" description="Disordered" evidence="1">
    <location>
        <begin position="304"/>
        <end position="345"/>
    </location>
</feature>
<dbReference type="Pfam" id="PF00570">
    <property type="entry name" value="HRDC"/>
    <property type="match status" value="1"/>
</dbReference>
<feature type="compositionally biased region" description="Basic residues" evidence="1">
    <location>
        <begin position="405"/>
        <end position="417"/>
    </location>
</feature>
<keyword evidence="4" id="KW-1185">Reference proteome</keyword>
<dbReference type="Gene3D" id="1.10.150.80">
    <property type="entry name" value="HRDC domain"/>
    <property type="match status" value="1"/>
</dbReference>
<feature type="region of interest" description="Disordered" evidence="1">
    <location>
        <begin position="222"/>
        <end position="254"/>
    </location>
</feature>
<feature type="region of interest" description="Disordered" evidence="1">
    <location>
        <begin position="33"/>
        <end position="67"/>
    </location>
</feature>
<dbReference type="Proteomes" id="UP000013827">
    <property type="component" value="Unassembled WGS sequence"/>
</dbReference>
<feature type="compositionally biased region" description="Gly residues" evidence="1">
    <location>
        <begin position="237"/>
        <end position="254"/>
    </location>
</feature>
<protein>
    <recommendedName>
        <fullName evidence="2">HRDC domain-containing protein</fullName>
    </recommendedName>
</protein>
<evidence type="ECO:0000313" key="3">
    <source>
        <dbReference type="EnsemblProtists" id="EOD36655"/>
    </source>
</evidence>
<accession>A0A0D3KLM0</accession>